<evidence type="ECO:0000313" key="1">
    <source>
        <dbReference type="EMBL" id="OEL38212.1"/>
    </source>
</evidence>
<evidence type="ECO:0000313" key="2">
    <source>
        <dbReference type="Proteomes" id="UP000095767"/>
    </source>
</evidence>
<gene>
    <name evidence="1" type="ORF">BAE44_0000769</name>
</gene>
<organism evidence="1 2">
    <name type="scientific">Dichanthelium oligosanthes</name>
    <dbReference type="NCBI Taxonomy" id="888268"/>
    <lineage>
        <taxon>Eukaryota</taxon>
        <taxon>Viridiplantae</taxon>
        <taxon>Streptophyta</taxon>
        <taxon>Embryophyta</taxon>
        <taxon>Tracheophyta</taxon>
        <taxon>Spermatophyta</taxon>
        <taxon>Magnoliopsida</taxon>
        <taxon>Liliopsida</taxon>
        <taxon>Poales</taxon>
        <taxon>Poaceae</taxon>
        <taxon>PACMAD clade</taxon>
        <taxon>Panicoideae</taxon>
        <taxon>Panicodae</taxon>
        <taxon>Paniceae</taxon>
        <taxon>Dichantheliinae</taxon>
        <taxon>Dichanthelium</taxon>
    </lineage>
</organism>
<reference evidence="1 2" key="1">
    <citation type="submission" date="2016-09" db="EMBL/GenBank/DDBJ databases">
        <title>The draft genome of Dichanthelium oligosanthes: A C3 panicoid grass species.</title>
        <authorList>
            <person name="Studer A.J."/>
            <person name="Schnable J.C."/>
            <person name="Brutnell T.P."/>
        </authorList>
    </citation>
    <scope>NUCLEOTIDE SEQUENCE [LARGE SCALE GENOMIC DNA]</scope>
    <source>
        <strain evidence="2">cv. Kellogg 1175</strain>
        <tissue evidence="1">Leaf</tissue>
    </source>
</reference>
<dbReference type="AlphaFoldDB" id="A0A1E5WLC9"/>
<accession>A0A1E5WLC9</accession>
<dbReference type="OrthoDB" id="634281at2759"/>
<sequence>MMREAFNQMECLAYDPTLSPHYEVFLIPFLPDDPKSTPLDPETPQSEWPPSSYALQVFSSATGRWEEKLFGREGPAAGTIADMK</sequence>
<keyword evidence="2" id="KW-1185">Reference proteome</keyword>
<comment type="caution">
    <text evidence="1">The sequence shown here is derived from an EMBL/GenBank/DDBJ whole genome shotgun (WGS) entry which is preliminary data.</text>
</comment>
<protein>
    <submittedName>
        <fullName evidence="1">Uncharacterized protein</fullName>
    </submittedName>
</protein>
<dbReference type="Proteomes" id="UP000095767">
    <property type="component" value="Unassembled WGS sequence"/>
</dbReference>
<name>A0A1E5WLC9_9POAL</name>
<proteinExistence type="predicted"/>
<dbReference type="PANTHER" id="PTHR34591">
    <property type="entry name" value="OS03G0653100 PROTEIN-RELATED"/>
    <property type="match status" value="1"/>
</dbReference>
<dbReference type="STRING" id="888268.A0A1E5WLC9"/>
<dbReference type="EMBL" id="LWDX02002573">
    <property type="protein sequence ID" value="OEL38212.1"/>
    <property type="molecule type" value="Genomic_DNA"/>
</dbReference>